<protein>
    <submittedName>
        <fullName evidence="1">AAA family ATPase</fullName>
    </submittedName>
</protein>
<evidence type="ECO:0000313" key="2">
    <source>
        <dbReference type="Proteomes" id="UP001432251"/>
    </source>
</evidence>
<keyword evidence="2" id="KW-1185">Reference proteome</keyword>
<proteinExistence type="predicted"/>
<sequence>MSGQVDTGGRRLPGLSGPRFVGRESEVAALEAALGQPAVILVEGEAGIGKTRLLREFLAAQAARGHRALAGACPELRVPYTLGAVVDAVRDGVDGVARLGLSGLGGALRPLFPEWAAELPPAPELLDDASAARHRLFRAFVEVLDRLDVALLVLEDVHWADEATLEFLLFLVSRRPQPVSLVLTYRREDVPSDSLLLRLSSRLPAEAHLVRLALRPLDIGETAEVVSSMLADEYVSAEFATFLHERTEGVPLAVEESVRLLHDRADLIRHNGAWARRRLDRIEVPPTIRDGVLERVRRLDPDTRTVLHAMSVLSGSADHATLREVTGLSEDRLPAAVADALTGSLLREDRPGQWSFRHSLTGHALYEAVPAEERRAMHRRAGRALERWPAPPVAELARHFRLAGETEAARGYTEEAVALCVQSGDVATSSLLLHSLVTTVELPAEPLVRLVAHIQFQALHGSDPYSPIVRSLRSALRRLTMTPEQEALVRFQTGRVLMASGEMSAGWLELREAVPHLPPDSSVAARARLLLALPFGQVRPASEHLAWLHEATEAAPSLTPHDRLHQVTERAYVLLALGEETGWEQARRIPDGADTARDAEIVAIGHGNVGEEAMQWGCHAEAGARLDRALAVAERFELLDHLDIIASLRLRLDWLTGAWTGLAERAARLSDDHGVRQRERCAAALVVGLLKAASGDREAAGSGCGSPGATTSSASPPRPRWPGCGCVRAMWTKRSGSARNRPAAPSAGESGPAPPRSRWYAWRLWWPPAGSTTRPHSSPTSSGSWPAGKPRRRTRPS</sequence>
<reference evidence="1" key="1">
    <citation type="journal article" date="2025" name="Int. J. Syst. Evol. Microbiol.">
        <title>Streptomyces citrinus sp. nov., with yellow diffusible pigment.</title>
        <authorList>
            <person name="He Y."/>
            <person name="Yang E."/>
            <person name="Xu J."/>
            <person name="Sun Y."/>
            <person name="Sun L."/>
        </authorList>
    </citation>
    <scope>NUCLEOTIDE SEQUENCE</scope>
    <source>
        <strain evidence="1">Q6</strain>
    </source>
</reference>
<evidence type="ECO:0000313" key="1">
    <source>
        <dbReference type="EMBL" id="WWQ67984.1"/>
    </source>
</evidence>
<dbReference type="Proteomes" id="UP001432251">
    <property type="component" value="Chromosome"/>
</dbReference>
<name>A0ACD5AM55_9ACTN</name>
<accession>A0ACD5AM55</accession>
<dbReference type="EMBL" id="CP146022">
    <property type="protein sequence ID" value="WWQ67984.1"/>
    <property type="molecule type" value="Genomic_DNA"/>
</dbReference>
<organism evidence="1 2">
    <name type="scientific">Streptomyces citrinus</name>
    <dbReference type="NCBI Taxonomy" id="3118173"/>
    <lineage>
        <taxon>Bacteria</taxon>
        <taxon>Bacillati</taxon>
        <taxon>Actinomycetota</taxon>
        <taxon>Actinomycetes</taxon>
        <taxon>Kitasatosporales</taxon>
        <taxon>Streptomycetaceae</taxon>
        <taxon>Streptomyces</taxon>
    </lineage>
</organism>
<gene>
    <name evidence="1" type="ORF">V2W30_34745</name>
</gene>